<comment type="caution">
    <text evidence="5">The sequence shown here is derived from an EMBL/GenBank/DDBJ whole genome shotgun (WGS) entry which is preliminary data.</text>
</comment>
<dbReference type="GO" id="GO:0006631">
    <property type="term" value="P:fatty acid metabolic process"/>
    <property type="evidence" value="ECO:0007669"/>
    <property type="project" value="TreeGrafter"/>
</dbReference>
<gene>
    <name evidence="5" type="ORF">BJY26_003164</name>
</gene>
<sequence>MVASEFDGGLPAELPPAGLPGYSARLSRLVDVDGPDGRHTWHIQDNLDELTKMGRTVTGTVLCVHGNPTWSYLWRTVMNAMTQDDAGSPAWRVIAVDQLDMGYSERTGRARTLPERVADLSALTAALDVEGPVVTLGHDWGGVVSLGWAIDHPALLAGVILTNTAVHQPAGRSVPSPLRLALTPAVHTAGTVTTTAFLDTTLSLAHPRLSGEVRRAYRAPYRTAGRRRGIGAFVADIPVETSHPSFPELTRIADGTASLTVPALMLWGPRDPIFSDGYLRDLAERLPQAAIHRFEGAGHLLAEDVDIAGPIRNWLTDLAGDGAAAETPNVLAQAEPATRPDPGAGVEPVGRARVPIWRYLDELAGDDDTALVEMAPTGFTGPRVVSWRRLAEQVTALAAGLAAHGVRAGDRVSLLVKPGADLTAVMYACLRIGAVVVVADAGLGIAGLSRAVKGSGPDHIVAIRSGLTAARALNWPGQRIAVDPLNAPERRLLGVDLTLADVIRDGAGHAVPPAPPASADAAILFTSGSTGPAKGVVYTHARLEAMRDALADRYGIGHGSSLVAGFAPFALLGPALGATSVSPDMDVTKPKTLSAAALADAAAAVDATAVFASPAALANVLDTAPELTADGLETLRAVRLFLSAGAPLSQPLLTAAAGLMPAASIHTPYGMTEALLVTDVDLPQIEDAGVGNGVCVGVPIGPADVRISPLDGAGVPAARLTAEPNVTGEIVVAAPHIKDRYDRLWATQRRSARFPGRHATGDVGHLDGRGRLWVEGRLGHVITSPDGVITPVRPEQLIETVDGVRRAGVAGVGPAGTQQVVAVVETTTPTRRPRMAPPELAAAVRHAVAIPVAAIITVPELPTDVRHNSKVDRARLSAWASGVLAGGRMGRP</sequence>
<dbReference type="Gene3D" id="3.40.50.12780">
    <property type="entry name" value="N-terminal domain of ligase-like"/>
    <property type="match status" value="1"/>
</dbReference>
<dbReference type="AlphaFoldDB" id="A0A7Z0D4V2"/>
<dbReference type="Gene3D" id="3.40.50.1820">
    <property type="entry name" value="alpha/beta hydrolase"/>
    <property type="match status" value="1"/>
</dbReference>
<dbReference type="SUPFAM" id="SSF56801">
    <property type="entry name" value="Acetyl-CoA synthetase-like"/>
    <property type="match status" value="1"/>
</dbReference>
<protein>
    <submittedName>
        <fullName evidence="5">Acyl-coenzyme A synthetase/AMP-(Fatty) acid ligase/pimeloyl-ACP methyl ester carboxylesterase</fullName>
    </submittedName>
</protein>
<keyword evidence="2 5" id="KW-0436">Ligase</keyword>
<reference evidence="5 6" key="1">
    <citation type="submission" date="2020-07" db="EMBL/GenBank/DDBJ databases">
        <title>Sequencing the genomes of 1000 actinobacteria strains.</title>
        <authorList>
            <person name="Klenk H.-P."/>
        </authorList>
    </citation>
    <scope>NUCLEOTIDE SEQUENCE [LARGE SCALE GENOMIC DNA]</scope>
    <source>
        <strain evidence="5 6">DSM 26341</strain>
    </source>
</reference>
<feature type="domain" description="AMP-dependent synthetase/ligase" evidence="3">
    <location>
        <begin position="367"/>
        <end position="737"/>
    </location>
</feature>
<evidence type="ECO:0000313" key="6">
    <source>
        <dbReference type="Proteomes" id="UP000539111"/>
    </source>
</evidence>
<accession>A0A7Z0D4V2</accession>
<dbReference type="Proteomes" id="UP000539111">
    <property type="component" value="Unassembled WGS sequence"/>
</dbReference>
<dbReference type="Pfam" id="PF00501">
    <property type="entry name" value="AMP-binding"/>
    <property type="match status" value="1"/>
</dbReference>
<evidence type="ECO:0000313" key="5">
    <source>
        <dbReference type="EMBL" id="NYI68858.1"/>
    </source>
</evidence>
<dbReference type="GO" id="GO:0031956">
    <property type="term" value="F:medium-chain fatty acid-CoA ligase activity"/>
    <property type="evidence" value="ECO:0007669"/>
    <property type="project" value="TreeGrafter"/>
</dbReference>
<dbReference type="InterPro" id="IPR000073">
    <property type="entry name" value="AB_hydrolase_1"/>
</dbReference>
<dbReference type="PRINTS" id="PR00111">
    <property type="entry name" value="ABHYDROLASE"/>
</dbReference>
<proteinExistence type="inferred from homology"/>
<dbReference type="Pfam" id="PF00561">
    <property type="entry name" value="Abhydrolase_1"/>
    <property type="match status" value="1"/>
</dbReference>
<dbReference type="EMBL" id="JACBZP010000001">
    <property type="protein sequence ID" value="NYI68858.1"/>
    <property type="molecule type" value="Genomic_DNA"/>
</dbReference>
<dbReference type="RefSeq" id="WP_179429140.1">
    <property type="nucleotide sequence ID" value="NZ_JACBZP010000001.1"/>
</dbReference>
<organism evidence="5 6">
    <name type="scientific">Spelaeicoccus albus</name>
    <dbReference type="NCBI Taxonomy" id="1280376"/>
    <lineage>
        <taxon>Bacteria</taxon>
        <taxon>Bacillati</taxon>
        <taxon>Actinomycetota</taxon>
        <taxon>Actinomycetes</taxon>
        <taxon>Micrococcales</taxon>
        <taxon>Brevibacteriaceae</taxon>
        <taxon>Spelaeicoccus</taxon>
    </lineage>
</organism>
<dbReference type="InterPro" id="IPR029058">
    <property type="entry name" value="AB_hydrolase_fold"/>
</dbReference>
<dbReference type="InterPro" id="IPR042099">
    <property type="entry name" value="ANL_N_sf"/>
</dbReference>
<dbReference type="InterPro" id="IPR020845">
    <property type="entry name" value="AMP-binding_CS"/>
</dbReference>
<dbReference type="SUPFAM" id="SSF53474">
    <property type="entry name" value="alpha/beta-Hydrolases"/>
    <property type="match status" value="1"/>
</dbReference>
<name>A0A7Z0D4V2_9MICO</name>
<dbReference type="InterPro" id="IPR000873">
    <property type="entry name" value="AMP-dep_synth/lig_dom"/>
</dbReference>
<feature type="domain" description="AB hydrolase-1" evidence="4">
    <location>
        <begin position="60"/>
        <end position="302"/>
    </location>
</feature>
<evidence type="ECO:0000259" key="3">
    <source>
        <dbReference type="Pfam" id="PF00501"/>
    </source>
</evidence>
<dbReference type="PANTHER" id="PTHR43201:SF5">
    <property type="entry name" value="MEDIUM-CHAIN ACYL-COA LIGASE ACSF2, MITOCHONDRIAL"/>
    <property type="match status" value="1"/>
</dbReference>
<evidence type="ECO:0000256" key="1">
    <source>
        <dbReference type="ARBA" id="ARBA00006432"/>
    </source>
</evidence>
<evidence type="ECO:0000256" key="2">
    <source>
        <dbReference type="ARBA" id="ARBA00022598"/>
    </source>
</evidence>
<dbReference type="PROSITE" id="PS00455">
    <property type="entry name" value="AMP_BINDING"/>
    <property type="match status" value="1"/>
</dbReference>
<keyword evidence="6" id="KW-1185">Reference proteome</keyword>
<evidence type="ECO:0000259" key="4">
    <source>
        <dbReference type="Pfam" id="PF00561"/>
    </source>
</evidence>
<dbReference type="PANTHER" id="PTHR43201">
    <property type="entry name" value="ACYL-COA SYNTHETASE"/>
    <property type="match status" value="1"/>
</dbReference>
<comment type="similarity">
    <text evidence="1">Belongs to the ATP-dependent AMP-binding enzyme family.</text>
</comment>